<evidence type="ECO:0000313" key="1">
    <source>
        <dbReference type="EMBL" id="MPC35233.1"/>
    </source>
</evidence>
<dbReference type="Proteomes" id="UP000324222">
    <property type="component" value="Unassembled WGS sequence"/>
</dbReference>
<comment type="caution">
    <text evidence="1">The sequence shown here is derived from an EMBL/GenBank/DDBJ whole genome shotgun (WGS) entry which is preliminary data.</text>
</comment>
<proteinExistence type="predicted"/>
<keyword evidence="2" id="KW-1185">Reference proteome</keyword>
<sequence length="130" mass="14736">MNGPFEYPYDSGINSFFWISHPQLHTMAYPNIAENATRPDKSKFLPLFGTSSFGGESRLSVLLWASEVQVLENFSSTCTNKQNCIVVFDDQVDGDIVTMLRTLPGSSMWKGLQRMLAPNALSMRKFDLFW</sequence>
<dbReference type="AlphaFoldDB" id="A0A5B7EQK2"/>
<name>A0A5B7EQK2_PORTR</name>
<evidence type="ECO:0000313" key="2">
    <source>
        <dbReference type="Proteomes" id="UP000324222"/>
    </source>
</evidence>
<dbReference type="EMBL" id="VSRR010003228">
    <property type="protein sequence ID" value="MPC35233.1"/>
    <property type="molecule type" value="Genomic_DNA"/>
</dbReference>
<accession>A0A5B7EQK2</accession>
<protein>
    <submittedName>
        <fullName evidence="1">Uncharacterized protein</fullName>
    </submittedName>
</protein>
<reference evidence="1 2" key="1">
    <citation type="submission" date="2019-05" db="EMBL/GenBank/DDBJ databases">
        <title>Another draft genome of Portunus trituberculatus and its Hox gene families provides insights of decapod evolution.</title>
        <authorList>
            <person name="Jeong J.-H."/>
            <person name="Song I."/>
            <person name="Kim S."/>
            <person name="Choi T."/>
            <person name="Kim D."/>
            <person name="Ryu S."/>
            <person name="Kim W."/>
        </authorList>
    </citation>
    <scope>NUCLEOTIDE SEQUENCE [LARGE SCALE GENOMIC DNA]</scope>
    <source>
        <tissue evidence="1">Muscle</tissue>
    </source>
</reference>
<organism evidence="1 2">
    <name type="scientific">Portunus trituberculatus</name>
    <name type="common">Swimming crab</name>
    <name type="synonym">Neptunus trituberculatus</name>
    <dbReference type="NCBI Taxonomy" id="210409"/>
    <lineage>
        <taxon>Eukaryota</taxon>
        <taxon>Metazoa</taxon>
        <taxon>Ecdysozoa</taxon>
        <taxon>Arthropoda</taxon>
        <taxon>Crustacea</taxon>
        <taxon>Multicrustacea</taxon>
        <taxon>Malacostraca</taxon>
        <taxon>Eumalacostraca</taxon>
        <taxon>Eucarida</taxon>
        <taxon>Decapoda</taxon>
        <taxon>Pleocyemata</taxon>
        <taxon>Brachyura</taxon>
        <taxon>Eubrachyura</taxon>
        <taxon>Portunoidea</taxon>
        <taxon>Portunidae</taxon>
        <taxon>Portuninae</taxon>
        <taxon>Portunus</taxon>
    </lineage>
</organism>
<gene>
    <name evidence="1" type="ORF">E2C01_028651</name>
</gene>